<organism evidence="2 3">
    <name type="scientific">Christiangramia fulva</name>
    <dbReference type="NCBI Taxonomy" id="2126553"/>
    <lineage>
        <taxon>Bacteria</taxon>
        <taxon>Pseudomonadati</taxon>
        <taxon>Bacteroidota</taxon>
        <taxon>Flavobacteriia</taxon>
        <taxon>Flavobacteriales</taxon>
        <taxon>Flavobacteriaceae</taxon>
        <taxon>Christiangramia</taxon>
    </lineage>
</organism>
<name>A0A2R3Z9T2_9FLAO</name>
<protein>
    <recommendedName>
        <fullName evidence="4">Phage holin family protein</fullName>
    </recommendedName>
</protein>
<feature type="transmembrane region" description="Helical" evidence="1">
    <location>
        <begin position="34"/>
        <end position="55"/>
    </location>
</feature>
<dbReference type="Pfam" id="PF04020">
    <property type="entry name" value="Phage_holin_4_2"/>
    <property type="match status" value="1"/>
</dbReference>
<dbReference type="InterPro" id="IPR007165">
    <property type="entry name" value="Phage_holin_4_2"/>
</dbReference>
<feature type="transmembrane region" description="Helical" evidence="1">
    <location>
        <begin position="96"/>
        <end position="118"/>
    </location>
</feature>
<feature type="transmembrane region" description="Helical" evidence="1">
    <location>
        <begin position="6"/>
        <end position="22"/>
    </location>
</feature>
<keyword evidence="1" id="KW-0812">Transmembrane</keyword>
<accession>A0A2R3Z9T2</accession>
<sequence length="123" mass="13595">MLQWIAHILVDAIVLLIMARLLSSVELKGFKSAVIVAFIIGILSFLLSWLLTAILNFATLGIFYFLGIGFVTRVIAYAIIIEIADKISSDFKIHGFWSSVWLAIIMSIFSGLVDAILFQSATL</sequence>
<proteinExistence type="predicted"/>
<keyword evidence="3" id="KW-1185">Reference proteome</keyword>
<evidence type="ECO:0008006" key="4">
    <source>
        <dbReference type="Google" id="ProtNLM"/>
    </source>
</evidence>
<dbReference type="RefSeq" id="WP_107013791.1">
    <property type="nucleotide sequence ID" value="NZ_CP028136.1"/>
</dbReference>
<feature type="transmembrane region" description="Helical" evidence="1">
    <location>
        <begin position="61"/>
        <end position="84"/>
    </location>
</feature>
<dbReference type="OrthoDB" id="6402664at2"/>
<dbReference type="EMBL" id="CP028136">
    <property type="protein sequence ID" value="AVR47020.1"/>
    <property type="molecule type" value="Genomic_DNA"/>
</dbReference>
<dbReference type="PANTHER" id="PTHR37309:SF1">
    <property type="entry name" value="SLR0284 PROTEIN"/>
    <property type="match status" value="1"/>
</dbReference>
<gene>
    <name evidence="2" type="ORF">C7S20_18180</name>
</gene>
<dbReference type="PANTHER" id="PTHR37309">
    <property type="entry name" value="SLR0284 PROTEIN"/>
    <property type="match status" value="1"/>
</dbReference>
<dbReference type="AlphaFoldDB" id="A0A2R3Z9T2"/>
<evidence type="ECO:0000313" key="2">
    <source>
        <dbReference type="EMBL" id="AVR47020.1"/>
    </source>
</evidence>
<dbReference type="KEGG" id="grs:C7S20_18180"/>
<dbReference type="Proteomes" id="UP000241507">
    <property type="component" value="Chromosome"/>
</dbReference>
<keyword evidence="1" id="KW-1133">Transmembrane helix</keyword>
<evidence type="ECO:0000256" key="1">
    <source>
        <dbReference type="SAM" id="Phobius"/>
    </source>
</evidence>
<evidence type="ECO:0000313" key="3">
    <source>
        <dbReference type="Proteomes" id="UP000241507"/>
    </source>
</evidence>
<keyword evidence="1" id="KW-0472">Membrane</keyword>
<reference evidence="3" key="1">
    <citation type="submission" date="2018-03" db="EMBL/GenBank/DDBJ databases">
        <title>Gramella fulva sp. nov., isolated from a dry surface of tidal flat.</title>
        <authorList>
            <person name="Hwang S.H."/>
            <person name="Hwang W.M."/>
            <person name="Kang K."/>
            <person name="Ahn T.-Y."/>
        </authorList>
    </citation>
    <scope>NUCLEOTIDE SEQUENCE [LARGE SCALE GENOMIC DNA]</scope>
    <source>
        <strain evidence="3">SH35</strain>
    </source>
</reference>